<keyword evidence="6" id="KW-1185">Reference proteome</keyword>
<dbReference type="AlphaFoldDB" id="A0AAW9RE77"/>
<reference evidence="5 6" key="1">
    <citation type="submission" date="2024-02" db="EMBL/GenBank/DDBJ databases">
        <title>A novel Wenzhouxiangellaceae bacterium, isolated from coastal sediments.</title>
        <authorList>
            <person name="Du Z.-J."/>
            <person name="Ye Y.-Q."/>
            <person name="Zhang X.-Y."/>
        </authorList>
    </citation>
    <scope>NUCLEOTIDE SEQUENCE [LARGE SCALE GENOMIC DNA]</scope>
    <source>
        <strain evidence="5 6">CH-27</strain>
    </source>
</reference>
<dbReference type="InterPro" id="IPR036188">
    <property type="entry name" value="FAD/NAD-bd_sf"/>
</dbReference>
<dbReference type="Pfam" id="PF01593">
    <property type="entry name" value="Amino_oxidase"/>
    <property type="match status" value="1"/>
</dbReference>
<dbReference type="Gene3D" id="3.50.50.60">
    <property type="entry name" value="FAD/NAD(P)-binding domain"/>
    <property type="match status" value="2"/>
</dbReference>
<comment type="function">
    <text evidence="1">Probable oxidoreductase that may play a role as regulator of mitochondrial function.</text>
</comment>
<evidence type="ECO:0000256" key="2">
    <source>
        <dbReference type="ARBA" id="ARBA00038825"/>
    </source>
</evidence>
<accession>A0AAW9RE77</accession>
<dbReference type="EMBL" id="JAZHOG010000001">
    <property type="protein sequence ID" value="MEJ8566388.1"/>
    <property type="molecule type" value="Genomic_DNA"/>
</dbReference>
<proteinExistence type="predicted"/>
<comment type="caution">
    <text evidence="5">The sequence shown here is derived from an EMBL/GenBank/DDBJ whole genome shotgun (WGS) entry which is preliminary data.</text>
</comment>
<comment type="subunit">
    <text evidence="2">Interacts with COX5B; this interaction may contribute to localize PYROXD2 to the inner face of the inner mitochondrial membrane.</text>
</comment>
<gene>
    <name evidence="5" type="ORF">V3330_02015</name>
</gene>
<dbReference type="PANTHER" id="PTHR10668">
    <property type="entry name" value="PHYTOENE DEHYDROGENASE"/>
    <property type="match status" value="1"/>
</dbReference>
<dbReference type="PANTHER" id="PTHR10668:SF105">
    <property type="entry name" value="DEHYDROGENASE-RELATED"/>
    <property type="match status" value="1"/>
</dbReference>
<dbReference type="InterPro" id="IPR002937">
    <property type="entry name" value="Amino_oxidase"/>
</dbReference>
<name>A0AAW9RE77_9GAMM</name>
<evidence type="ECO:0000313" key="6">
    <source>
        <dbReference type="Proteomes" id="UP001359886"/>
    </source>
</evidence>
<evidence type="ECO:0000256" key="1">
    <source>
        <dbReference type="ARBA" id="ARBA00037217"/>
    </source>
</evidence>
<dbReference type="Proteomes" id="UP001359886">
    <property type="component" value="Unassembled WGS sequence"/>
</dbReference>
<dbReference type="GO" id="GO:0016491">
    <property type="term" value="F:oxidoreductase activity"/>
    <property type="evidence" value="ECO:0007669"/>
    <property type="project" value="InterPro"/>
</dbReference>
<dbReference type="SUPFAM" id="SSF51905">
    <property type="entry name" value="FAD/NAD(P)-binding domain"/>
    <property type="match status" value="1"/>
</dbReference>
<evidence type="ECO:0000256" key="3">
    <source>
        <dbReference type="ARBA" id="ARBA00040298"/>
    </source>
</evidence>
<organism evidence="5 6">
    <name type="scientific">Elongatibacter sediminis</name>
    <dbReference type="NCBI Taxonomy" id="3119006"/>
    <lineage>
        <taxon>Bacteria</taxon>
        <taxon>Pseudomonadati</taxon>
        <taxon>Pseudomonadota</taxon>
        <taxon>Gammaproteobacteria</taxon>
        <taxon>Chromatiales</taxon>
        <taxon>Wenzhouxiangellaceae</taxon>
        <taxon>Elongatibacter</taxon>
    </lineage>
</organism>
<feature type="domain" description="Amine oxidase" evidence="4">
    <location>
        <begin position="20"/>
        <end position="354"/>
    </location>
</feature>
<dbReference type="RefSeq" id="WP_354693708.1">
    <property type="nucleotide sequence ID" value="NZ_JAZHOG010000001.1"/>
</dbReference>
<protein>
    <recommendedName>
        <fullName evidence="3">Pyridine nucleotide-disulfide oxidoreductase domain-containing protein 2</fullName>
    </recommendedName>
</protein>
<sequence>MTESTDTFDHIIVGSGINSLVCAALLARRGDRILLLERNDRLGGCIRTEELTAPGFIHDVLSNWHPLFVTSPAYAELKDDLEKYGLEYCNTDRPTAAILPDQSYCILKTSREENVANFNALSAGDGDRYQQSLSELEQSLDLTFTLLGNEFWRWGTAKVFLAALIKRGPVFLSRYFASCLENGRNWLERDFNSEAAAACFATWPAHTGMSPDATTSGQMARIIAFTLEMAGCPVVKGGGFRLVQAFEQLIRAHDGAIRLNADVVQVRTEDGRATGVELGDGTAFHATKSVICSTTPAQLYQRLLDPAVVPEPIAQQTRAFRHGRADMQIHLALDAPPEWVQDELGQVAIVHVTPGLNGVSRAMNEADRGLLPAEGTVVVGQPAALDPSRVPEGKGLLWIQLQELPPRILGDAAGEIDIPPDGNWTESVREAYADRIVDRLGNHIRGLREHIIARTVLSPADLESLNINLVGGDPYGGECSLDQNFLWRPLRGLKNHETPIRNLYHIGASTHPGPGLGGGSGYLVAKSL</sequence>
<evidence type="ECO:0000313" key="5">
    <source>
        <dbReference type="EMBL" id="MEJ8566388.1"/>
    </source>
</evidence>
<evidence type="ECO:0000259" key="4">
    <source>
        <dbReference type="Pfam" id="PF01593"/>
    </source>
</evidence>